<organism evidence="1">
    <name type="scientific">Variovorax paradoxus (strain S110)</name>
    <dbReference type="NCBI Taxonomy" id="543728"/>
    <lineage>
        <taxon>Bacteria</taxon>
        <taxon>Pseudomonadati</taxon>
        <taxon>Pseudomonadota</taxon>
        <taxon>Betaproteobacteria</taxon>
        <taxon>Burkholderiales</taxon>
        <taxon>Comamonadaceae</taxon>
        <taxon>Variovorax</taxon>
    </lineage>
</organism>
<name>C5CJQ6_VARPS</name>
<dbReference type="AlphaFoldDB" id="C5CJQ6"/>
<accession>C5CJQ6</accession>
<reference evidence="1" key="1">
    <citation type="submission" date="2009-06" db="EMBL/GenBank/DDBJ databases">
        <title>Complete sequence of chromosome 1 of Variovorax paradoxus S110.</title>
        <authorList>
            <consortium name="US DOE Joint Genome Institute"/>
            <person name="Lucas S."/>
            <person name="Copeland A."/>
            <person name="Lapidus A."/>
            <person name="Glavina del Rio T."/>
            <person name="Tice H."/>
            <person name="Bruce D."/>
            <person name="Goodwin L."/>
            <person name="Pitluck S."/>
            <person name="Chertkov O."/>
            <person name="Brettin T."/>
            <person name="Detter J.C."/>
            <person name="Han C."/>
            <person name="Larimer F."/>
            <person name="Land M."/>
            <person name="Hauser L."/>
            <person name="Kyrpides N."/>
            <person name="Ovchinnikova G."/>
            <person name="Orwin P."/>
            <person name="Leadbetter J.R."/>
            <person name="Spain J.C."/>
            <person name="Han J.I."/>
        </authorList>
    </citation>
    <scope>NUCLEOTIDE SEQUENCE</scope>
    <source>
        <strain evidence="1">S110</strain>
    </source>
</reference>
<dbReference type="OrthoDB" id="8855286at2"/>
<evidence type="ECO:0000313" key="1">
    <source>
        <dbReference type="EMBL" id="ACS19109.1"/>
    </source>
</evidence>
<dbReference type="HOGENOM" id="CLU_2048715_0_0_4"/>
<sequence length="120" mass="12833">MTRDELRAKILATASPKPVPVNVPEWGDVYVKPLLVGEIESMSSDADPKLQTARGVAKMLCDVNGELLFDPTSPEDLFAINRLRASSLNRIHAAMEEVNATSKEAAIDLGNVSPLGTASS</sequence>
<gene>
    <name evidence="1" type="ordered locus">Vapar_2483</name>
</gene>
<proteinExistence type="predicted"/>
<dbReference type="eggNOG" id="ENOG502ZV2H">
    <property type="taxonomic scope" value="Bacteria"/>
</dbReference>
<protein>
    <submittedName>
        <fullName evidence="1">Uncharacterized protein</fullName>
    </submittedName>
</protein>
<dbReference type="EMBL" id="CP001635">
    <property type="protein sequence ID" value="ACS19109.1"/>
    <property type="molecule type" value="Genomic_DNA"/>
</dbReference>
<dbReference type="KEGG" id="vap:Vapar_2483"/>
<dbReference type="STRING" id="543728.Vapar_2483"/>